<gene>
    <name evidence="3" type="ORF">KSP40_PGU021386</name>
</gene>
<keyword evidence="2" id="KW-0812">Transmembrane</keyword>
<evidence type="ECO:0000256" key="1">
    <source>
        <dbReference type="SAM" id="MobiDB-lite"/>
    </source>
</evidence>
<accession>A0ABR2LMY2</accession>
<proteinExistence type="predicted"/>
<protein>
    <submittedName>
        <fullName evidence="3">Uncharacterized protein</fullName>
    </submittedName>
</protein>
<reference evidence="3 4" key="1">
    <citation type="journal article" date="2022" name="Nat. Plants">
        <title>Genomes of leafy and leafless Platanthera orchids illuminate the evolution of mycoheterotrophy.</title>
        <authorList>
            <person name="Li M.H."/>
            <person name="Liu K.W."/>
            <person name="Li Z."/>
            <person name="Lu H.C."/>
            <person name="Ye Q.L."/>
            <person name="Zhang D."/>
            <person name="Wang J.Y."/>
            <person name="Li Y.F."/>
            <person name="Zhong Z.M."/>
            <person name="Liu X."/>
            <person name="Yu X."/>
            <person name="Liu D.K."/>
            <person name="Tu X.D."/>
            <person name="Liu B."/>
            <person name="Hao Y."/>
            <person name="Liao X.Y."/>
            <person name="Jiang Y.T."/>
            <person name="Sun W.H."/>
            <person name="Chen J."/>
            <person name="Chen Y.Q."/>
            <person name="Ai Y."/>
            <person name="Zhai J.W."/>
            <person name="Wu S.S."/>
            <person name="Zhou Z."/>
            <person name="Hsiao Y.Y."/>
            <person name="Wu W.L."/>
            <person name="Chen Y.Y."/>
            <person name="Lin Y.F."/>
            <person name="Hsu J.L."/>
            <person name="Li C.Y."/>
            <person name="Wang Z.W."/>
            <person name="Zhao X."/>
            <person name="Zhong W.Y."/>
            <person name="Ma X.K."/>
            <person name="Ma L."/>
            <person name="Huang J."/>
            <person name="Chen G.Z."/>
            <person name="Huang M.Z."/>
            <person name="Huang L."/>
            <person name="Peng D.H."/>
            <person name="Luo Y.B."/>
            <person name="Zou S.Q."/>
            <person name="Chen S.P."/>
            <person name="Lan S."/>
            <person name="Tsai W.C."/>
            <person name="Van de Peer Y."/>
            <person name="Liu Z.J."/>
        </authorList>
    </citation>
    <scope>NUCLEOTIDE SEQUENCE [LARGE SCALE GENOMIC DNA]</scope>
    <source>
        <strain evidence="3">Lor288</strain>
    </source>
</reference>
<evidence type="ECO:0000313" key="4">
    <source>
        <dbReference type="Proteomes" id="UP001412067"/>
    </source>
</evidence>
<feature type="transmembrane region" description="Helical" evidence="2">
    <location>
        <begin position="52"/>
        <end position="77"/>
    </location>
</feature>
<keyword evidence="4" id="KW-1185">Reference proteome</keyword>
<comment type="caution">
    <text evidence="3">The sequence shown here is derived from an EMBL/GenBank/DDBJ whole genome shotgun (WGS) entry which is preliminary data.</text>
</comment>
<dbReference type="Proteomes" id="UP001412067">
    <property type="component" value="Unassembled WGS sequence"/>
</dbReference>
<keyword evidence="2" id="KW-0472">Membrane</keyword>
<feature type="region of interest" description="Disordered" evidence="1">
    <location>
        <begin position="84"/>
        <end position="103"/>
    </location>
</feature>
<name>A0ABR2LMY2_9ASPA</name>
<keyword evidence="2" id="KW-1133">Transmembrane helix</keyword>
<sequence>MDVMWGETSGVEGQLWACLCPTLLYNQLLGCEAYIELLFTRLLLVLFSSGRQLLVCGAMLVLMAVGNFANTVETLMVKSRFKTMKRSRSKQDLDLPTPPAHSR</sequence>
<dbReference type="EMBL" id="JBBWWR010000017">
    <property type="protein sequence ID" value="KAK8945620.1"/>
    <property type="molecule type" value="Genomic_DNA"/>
</dbReference>
<organism evidence="3 4">
    <name type="scientific">Platanthera guangdongensis</name>
    <dbReference type="NCBI Taxonomy" id="2320717"/>
    <lineage>
        <taxon>Eukaryota</taxon>
        <taxon>Viridiplantae</taxon>
        <taxon>Streptophyta</taxon>
        <taxon>Embryophyta</taxon>
        <taxon>Tracheophyta</taxon>
        <taxon>Spermatophyta</taxon>
        <taxon>Magnoliopsida</taxon>
        <taxon>Liliopsida</taxon>
        <taxon>Asparagales</taxon>
        <taxon>Orchidaceae</taxon>
        <taxon>Orchidoideae</taxon>
        <taxon>Orchideae</taxon>
        <taxon>Orchidinae</taxon>
        <taxon>Platanthera</taxon>
    </lineage>
</organism>
<evidence type="ECO:0000256" key="2">
    <source>
        <dbReference type="SAM" id="Phobius"/>
    </source>
</evidence>
<evidence type="ECO:0000313" key="3">
    <source>
        <dbReference type="EMBL" id="KAK8945620.1"/>
    </source>
</evidence>